<dbReference type="InterPro" id="IPR035699">
    <property type="entry name" value="AAA_6"/>
</dbReference>
<dbReference type="InterPro" id="IPR042228">
    <property type="entry name" value="Dynein_linker_3"/>
</dbReference>
<comment type="similarity">
    <text evidence="2">Belongs to the dynein heavy chain family.</text>
</comment>
<evidence type="ECO:0000256" key="6">
    <source>
        <dbReference type="ARBA" id="ARBA00022840"/>
    </source>
</evidence>
<dbReference type="Gene3D" id="1.20.58.1120">
    <property type="match status" value="1"/>
</dbReference>
<keyword evidence="3" id="KW-0963">Cytoplasm</keyword>
<dbReference type="FunFam" id="3.40.50.300:FF:000071">
    <property type="entry name" value="Cytoplasmic dynein heavy chain 1"/>
    <property type="match status" value="1"/>
</dbReference>
<keyword evidence="10" id="KW-0206">Cytoskeleton</keyword>
<dbReference type="InterPro" id="IPR013602">
    <property type="entry name" value="Dynein_heavy_linker"/>
</dbReference>
<evidence type="ECO:0000256" key="2">
    <source>
        <dbReference type="ARBA" id="ARBA00008887"/>
    </source>
</evidence>
<evidence type="ECO:0000256" key="3">
    <source>
        <dbReference type="ARBA" id="ARBA00022490"/>
    </source>
</evidence>
<dbReference type="InterPro" id="IPR042222">
    <property type="entry name" value="Dynein_2_N"/>
</dbReference>
<keyword evidence="7" id="KW-0243">Dynein</keyword>
<dbReference type="InterPro" id="IPR027417">
    <property type="entry name" value="P-loop_NTPase"/>
</dbReference>
<evidence type="ECO:0000313" key="15">
    <source>
        <dbReference type="Proteomes" id="UP000694843"/>
    </source>
</evidence>
<dbReference type="PANTHER" id="PTHR46532">
    <property type="entry name" value="MALE FERTILITY FACTOR KL5"/>
    <property type="match status" value="1"/>
</dbReference>
<dbReference type="GO" id="GO:0045505">
    <property type="term" value="F:dynein intermediate chain binding"/>
    <property type="evidence" value="ECO:0007669"/>
    <property type="project" value="InterPro"/>
</dbReference>
<evidence type="ECO:0000256" key="8">
    <source>
        <dbReference type="ARBA" id="ARBA00023054"/>
    </source>
</evidence>
<evidence type="ECO:0000259" key="14">
    <source>
        <dbReference type="Pfam" id="PF12774"/>
    </source>
</evidence>
<dbReference type="InterPro" id="IPR013594">
    <property type="entry name" value="Dynein_heavy_tail"/>
</dbReference>
<feature type="domain" description="Dynein heavy chain tail" evidence="12">
    <location>
        <begin position="189"/>
        <end position="653"/>
    </location>
</feature>
<evidence type="ECO:0000256" key="9">
    <source>
        <dbReference type="ARBA" id="ARBA00023175"/>
    </source>
</evidence>
<dbReference type="GO" id="GO:0005524">
    <property type="term" value="F:ATP binding"/>
    <property type="evidence" value="ECO:0007669"/>
    <property type="project" value="UniProtKB-KW"/>
</dbReference>
<comment type="subcellular location">
    <subcellularLocation>
        <location evidence="1">Cytoplasm</location>
        <location evidence="1">Cytoskeleton</location>
    </subcellularLocation>
</comment>
<dbReference type="FunFam" id="3.20.180.20:FF:000002">
    <property type="entry name" value="Cytoplasmic dynein heavy chain 1"/>
    <property type="match status" value="1"/>
</dbReference>
<dbReference type="OMA" id="YSIMAVH"/>
<dbReference type="Gene3D" id="3.20.180.20">
    <property type="entry name" value="Dynein heavy chain, N-terminal domain 2"/>
    <property type="match status" value="1"/>
</dbReference>
<name>A0A8B7PK34_HYAAZ</name>
<gene>
    <name evidence="16" type="primary">LOC108681229</name>
</gene>
<evidence type="ECO:0000256" key="5">
    <source>
        <dbReference type="ARBA" id="ARBA00022741"/>
    </source>
</evidence>
<dbReference type="Pfam" id="PF08385">
    <property type="entry name" value="DHC_N1"/>
    <property type="match status" value="1"/>
</dbReference>
<keyword evidence="8 11" id="KW-0175">Coiled coil</keyword>
<dbReference type="Gene3D" id="1.20.140.100">
    <property type="entry name" value="Dynein heavy chain, N-terminal domain 2"/>
    <property type="match status" value="1"/>
</dbReference>
<protein>
    <submittedName>
        <fullName evidence="16">Cytoplasmic dynein 2 heavy chain 1</fullName>
    </submittedName>
</protein>
<evidence type="ECO:0000256" key="10">
    <source>
        <dbReference type="ARBA" id="ARBA00023212"/>
    </source>
</evidence>
<reference evidence="16" key="1">
    <citation type="submission" date="2025-08" db="UniProtKB">
        <authorList>
            <consortium name="RefSeq"/>
        </authorList>
    </citation>
    <scope>IDENTIFICATION</scope>
    <source>
        <tissue evidence="16">Whole organism</tissue>
    </source>
</reference>
<evidence type="ECO:0000256" key="1">
    <source>
        <dbReference type="ARBA" id="ARBA00004245"/>
    </source>
</evidence>
<dbReference type="GO" id="GO:0007018">
    <property type="term" value="P:microtubule-based movement"/>
    <property type="evidence" value="ECO:0007669"/>
    <property type="project" value="InterPro"/>
</dbReference>
<dbReference type="PANTHER" id="PTHR46532:SF15">
    <property type="entry name" value="CYTOPLASMIC DYNEIN 2 HEAVY CHAIN 1"/>
    <property type="match status" value="1"/>
</dbReference>
<evidence type="ECO:0000259" key="12">
    <source>
        <dbReference type="Pfam" id="PF08385"/>
    </source>
</evidence>
<dbReference type="Pfam" id="PF12774">
    <property type="entry name" value="AAA_6"/>
    <property type="match status" value="1"/>
</dbReference>
<evidence type="ECO:0000256" key="7">
    <source>
        <dbReference type="ARBA" id="ARBA00023017"/>
    </source>
</evidence>
<feature type="domain" description="Dynein heavy chain hydrolytic ATP-binding dynein motor region" evidence="14">
    <location>
        <begin position="1623"/>
        <end position="1854"/>
    </location>
</feature>
<evidence type="ECO:0000256" key="4">
    <source>
        <dbReference type="ARBA" id="ARBA00022701"/>
    </source>
</evidence>
<dbReference type="GO" id="GO:0051959">
    <property type="term" value="F:dynein light intermediate chain binding"/>
    <property type="evidence" value="ECO:0007669"/>
    <property type="project" value="InterPro"/>
</dbReference>
<evidence type="ECO:0000313" key="16">
    <source>
        <dbReference type="RefSeq" id="XP_018025731.2"/>
    </source>
</evidence>
<dbReference type="RefSeq" id="XP_018025731.2">
    <property type="nucleotide sequence ID" value="XM_018170242.2"/>
</dbReference>
<dbReference type="KEGG" id="hazt:108681229"/>
<keyword evidence="6" id="KW-0067">ATP-binding</keyword>
<dbReference type="GO" id="GO:0005874">
    <property type="term" value="C:microtubule"/>
    <property type="evidence" value="ECO:0007669"/>
    <property type="project" value="UniProtKB-KW"/>
</dbReference>
<dbReference type="InterPro" id="IPR043157">
    <property type="entry name" value="Dynein_AAA1S"/>
</dbReference>
<feature type="domain" description="Dynein heavy chain linker" evidence="13">
    <location>
        <begin position="1094"/>
        <end position="1495"/>
    </location>
</feature>
<keyword evidence="15" id="KW-1185">Reference proteome</keyword>
<organism evidence="15 16">
    <name type="scientific">Hyalella azteca</name>
    <name type="common">Amphipod</name>
    <dbReference type="NCBI Taxonomy" id="294128"/>
    <lineage>
        <taxon>Eukaryota</taxon>
        <taxon>Metazoa</taxon>
        <taxon>Ecdysozoa</taxon>
        <taxon>Arthropoda</taxon>
        <taxon>Crustacea</taxon>
        <taxon>Multicrustacea</taxon>
        <taxon>Malacostraca</taxon>
        <taxon>Eumalacostraca</taxon>
        <taxon>Peracarida</taxon>
        <taxon>Amphipoda</taxon>
        <taxon>Senticaudata</taxon>
        <taxon>Talitrida</taxon>
        <taxon>Talitroidea</taxon>
        <taxon>Hyalellidae</taxon>
        <taxon>Hyalella</taxon>
    </lineage>
</organism>
<keyword evidence="5" id="KW-0547">Nucleotide-binding</keyword>
<dbReference type="Gene3D" id="3.40.50.300">
    <property type="entry name" value="P-loop containing nucleotide triphosphate hydrolases"/>
    <property type="match status" value="1"/>
</dbReference>
<keyword evidence="4" id="KW-0493">Microtubule</keyword>
<feature type="coiled-coil region" evidence="11">
    <location>
        <begin position="1008"/>
        <end position="1035"/>
    </location>
</feature>
<accession>A0A8B7PK34</accession>
<evidence type="ECO:0000259" key="13">
    <source>
        <dbReference type="Pfam" id="PF08393"/>
    </source>
</evidence>
<dbReference type="Gene3D" id="1.10.8.710">
    <property type="match status" value="1"/>
</dbReference>
<dbReference type="GeneID" id="108681229"/>
<proteinExistence type="inferred from homology"/>
<dbReference type="Proteomes" id="UP000694843">
    <property type="component" value="Unplaced"/>
</dbReference>
<dbReference type="OrthoDB" id="447173at2759"/>
<dbReference type="GO" id="GO:0005858">
    <property type="term" value="C:axonemal dynein complex"/>
    <property type="evidence" value="ECO:0007669"/>
    <property type="project" value="TreeGrafter"/>
</dbReference>
<keyword evidence="9" id="KW-0505">Motor protein</keyword>
<evidence type="ECO:0000256" key="11">
    <source>
        <dbReference type="SAM" id="Coils"/>
    </source>
</evidence>
<dbReference type="Pfam" id="PF08393">
    <property type="entry name" value="DHC_N2"/>
    <property type="match status" value="1"/>
</dbReference>
<sequence>MDTADVRKKFILATIGNFFELPLDDPRLAMVADDASLNEMLDSGACPLLAAYLPPAEDRLVLSNKVNSSAGGEQVLVFFKTQPTVITDNNYHQTLLVSSMLDSPVSSLYHALQTLYAPMLLQDTSASRELDPKLQKLVTELSEGLGSLVRRSSSAAGDDTQTTTSLAGILSVKDERQYWNDLSSKARSRQEKDMAKEFYELLEPLERDFSLLESVMLAEAEEVLESCQNALDDLWQQEFPQQRMAHLLHTAANQVARYVQSRLGEEDFWKGPFSQVEKSLQEGMVVCDVWVDMCQKLTSIFWKATEVKWEGPPLVPDYCKSVSERLAHILSLRMLHRQLTRLLTVREQEDLKTDDAFKPFAGLKPVHYNPYTEPLWQAAVRQFENSLKPAEQRISGKLREQLSRINSGAYQLMQEFKRYKELIKRDSMKRELIAEREMLLGQLNAHIQKASADFSSTSVKGPRRLPDVPEMVSNIYWVKPLKARILDMKKTASELLSELSGYDELIKRIDDLCQEMDEYHNEQFDTWSREMLQRIKTQELSLATEGQVLSFGAGRLLQVSYNRRLVGLIQEVMHLSLMGNKIHPDIVATAKHAEKFLRQAKALEEIANFHNTIGDQMIPSQRPMMLEAAKAFTALVNQQNGVTWSNTAELDDYIRRLKAATHRLARENKELAKCHLMIKDRVLTLMNTDLLRQQSKWKELLKEMRSIMHQLSERGFKDQKSWCAHWDRQLYKALEHQYQLGIEALNSHLPEIKIELTYRQQRLQFVPPMEEIRMKYYSQLKRFLAIPNVFRGVSEVNENPIFPLIITRNAHRFGPLYQRANQLFARLEAVKDRFTDLVALGAGDIEEVIEKECHTADDWDRNFKLSKAKGQEIGKIPGTEEKIDCMSLSFQPLRVELEILNRRYWDLLAQRLSASVIRDTNAIEQFANDAIEDLRRQPQTVDEIAEAQRKYEAHGRRTEEMMVLLAQAEKKNKTLAVWTKERVDKLALVTTLWDNFASRMENHEQIITKQVESIKNNLESQVNNFNDEIAKFGARWKQFRPSEDQMDGDSAKVEAAIAKIKEKREEWDILMETRDALRRDYEHFSLPEPHFQELDEIESDLQKHEQVWGQFDEFRSSMQDFNNQEWIVFRSKTYKFDEFLAQWNEKLQRSGEASMVRVRLLQELEKYQAVLPVLKYARGEVFSEKHWMEMYTMIGIPQSIPVERLTFGDVIKCRDALVVHAEALKELNSRAAGEVVVRQALAELDLWEVEARFALTQHTDTKGDLVSLIKEWKDIINKVGDHQSLLQSLKDSSYFGGYADRARVWEQRLADLDEFLAGLNLIQRKWVYLEPIFGRGALPQEQGRFRQVDADFKAIMADVTRDNRVTALCRIKGIRSILTTLQDQLARCQKSLNEFLEEKRSAFPRFYFIGDDDLLEILGQATNAEVIQSHLKKLFAGIHAVNFDEGNTAITAMKSLEGEVVPLDKTVRITANVEEWLGELSVRMKSTLSSLLQECLKDAGNMDPLRYPAQVLCLADAILFTERCEEAIKDGSLSNYYKELQTKLESYTSVDLTGGGDDQETQVLGLKLKALILDTIHNIEVVEKLVAANTSSVHDWTWQQQLRFYMGPQGTAKIRMVDAEFDYTYEYQGNAMKLVHTPLTDKCYLTLTQGMHMGLGGNPYGPAGTGKTESVKALGGLFGRQVLVFNCDEGIDVKSMGRIFVGLVKCGAWGCFDEFNRLEEAVLSAVSMQIQTIQAAIKGRAATTTLLEKEIPVDLNSGIFITMNPAGKGYGGRQKLPDNLKQLFRPVAMSRPDNDLIAEVILFSEGFKSAKTIGKKLVAVFTLSKELLTRQQHYDWGLRALKTVLKGSGNLLQQHR</sequence>
<dbReference type="InterPro" id="IPR026983">
    <property type="entry name" value="DHC"/>
</dbReference>
<dbReference type="SUPFAM" id="SSF52540">
    <property type="entry name" value="P-loop containing nucleoside triphosphate hydrolases"/>
    <property type="match status" value="1"/>
</dbReference>